<feature type="compositionally biased region" description="Basic and acidic residues" evidence="1">
    <location>
        <begin position="378"/>
        <end position="399"/>
    </location>
</feature>
<dbReference type="InterPro" id="IPR043137">
    <property type="entry name" value="GGT_ssub_C"/>
</dbReference>
<name>A0A7I4Y291_HAECO</name>
<dbReference type="Proteomes" id="UP000025227">
    <property type="component" value="Unplaced"/>
</dbReference>
<feature type="compositionally biased region" description="Basic and acidic residues" evidence="1">
    <location>
        <begin position="94"/>
        <end position="174"/>
    </location>
</feature>
<reference evidence="4" key="1">
    <citation type="submission" date="2020-12" db="UniProtKB">
        <authorList>
            <consortium name="WormBaseParasite"/>
        </authorList>
    </citation>
    <scope>IDENTIFICATION</scope>
    <source>
        <strain evidence="4">MHco3</strain>
    </source>
</reference>
<feature type="transmembrane region" description="Helical" evidence="2">
    <location>
        <begin position="524"/>
        <end position="546"/>
    </location>
</feature>
<keyword evidence="2" id="KW-0812">Transmembrane</keyword>
<feature type="compositionally biased region" description="Basic and acidic residues" evidence="1">
    <location>
        <begin position="340"/>
        <end position="369"/>
    </location>
</feature>
<feature type="region of interest" description="Disordered" evidence="1">
    <location>
        <begin position="1"/>
        <end position="409"/>
    </location>
</feature>
<keyword evidence="2" id="KW-0472">Membrane</keyword>
<keyword evidence="2" id="KW-1133">Transmembrane helix</keyword>
<accession>A0A7I4Y291</accession>
<evidence type="ECO:0000313" key="3">
    <source>
        <dbReference type="Proteomes" id="UP000025227"/>
    </source>
</evidence>
<feature type="compositionally biased region" description="Basic and acidic residues" evidence="1">
    <location>
        <begin position="205"/>
        <end position="248"/>
    </location>
</feature>
<proteinExistence type="predicted"/>
<organism evidence="3 4">
    <name type="scientific">Haemonchus contortus</name>
    <name type="common">Barber pole worm</name>
    <dbReference type="NCBI Taxonomy" id="6289"/>
    <lineage>
        <taxon>Eukaryota</taxon>
        <taxon>Metazoa</taxon>
        <taxon>Ecdysozoa</taxon>
        <taxon>Nematoda</taxon>
        <taxon>Chromadorea</taxon>
        <taxon>Rhabditida</taxon>
        <taxon>Rhabditina</taxon>
        <taxon>Rhabditomorpha</taxon>
        <taxon>Strongyloidea</taxon>
        <taxon>Trichostrongylidae</taxon>
        <taxon>Haemonchus</taxon>
    </lineage>
</organism>
<sequence length="1072" mass="121695">LIAGMVKESGEDPTQGDERKKKKKRRRRNRRTLSRDTTSQETTEADEKEKATRSRSISQETTEADEKEKKSGSAENIQEPPRKKLKAKVSASRESVESDEKDKKSRASQESLSKESAEADNKDTKQRGSRESAEVDKKEKKSPDSKESAEKIKKDKKPSRPKDPVETGKKEKMPRLLQALVPKKTVDKDKRDKKSRPSKIFGPKESAETDKKEKKSRGSRDSAEIVGKEKKPRRLKDSAETDRKERKPSLSKKSAKVAKKMQPATVLRDSRESAKREKKEKRPSLSKESAEAAKKEQSTSTSKDSRESAKKQKKGKKMSLSKESAKAAKRTQSVTPSISRDSRESAKREKKKKEPSLSKESAETAKKEQSVTASKGSTETEKEGKRRLSKESAEVDKNEAQSIPSRESAKIDKMEMKLSLSQEIEPSTIESKTKIATTPLLKSIPSEQDIVLNLKKVDSRILIPAPVIHKLCGVVYHEIKIPPHRRKTPSEEYSSKEDYKIARPKIEEDEKVKREKSDESLKPLFAMVLGGGLVIVALHFFFMSFYGRMPAPEILRNVTLCRETRRTRLQVMTENIDCSLMIKELSMRRLQDEHLVLYAIACLSTMAPYSVAKTSSVSALFHYYQHREQRARSYIDGFLRKKCTKKSCPKQNMISYMDGIIESSSGSMSNKMRTFLNASPVDMNEFRRHWLRVDHSGPASSHSQSDERVFEMPIKMRTFLKKLPKGMEERAENIAKQRGFDSLHQMLNSTRIKLRKSDISEIYNSFFKAQRPLSKGGATQHMLVLAFPKIRGGEEKLIVYIPYRKNQTTSSIFSAFVVYTTYCVMYELDSRSESTLYDVMLRSQRLAYALFTESREWNGNTSRNSLLSRTTLEKAARLLYDKVEHQLSYRARREKPDRVSSILYWHFANGSDFFTLLDLGLAQQSNSDPDHDAISPFHITSGTERSNPVTSSAGLVIMRKKFDGAPLQLIMAATASGSVRTVEAVSTTILRMLWLDEDPGAAICAPSVYHDYRDGNCYCDRGCKITSCRRVPTEDLNARDRIVMAIRRRSINGVLTAATDDRDPDFNYAVGY</sequence>
<feature type="compositionally biased region" description="Basic residues" evidence="1">
    <location>
        <begin position="20"/>
        <end position="32"/>
    </location>
</feature>
<feature type="transmembrane region" description="Helical" evidence="2">
    <location>
        <begin position="595"/>
        <end position="612"/>
    </location>
</feature>
<keyword evidence="3" id="KW-1185">Reference proteome</keyword>
<evidence type="ECO:0000256" key="1">
    <source>
        <dbReference type="SAM" id="MobiDB-lite"/>
    </source>
</evidence>
<feature type="compositionally biased region" description="Basic residues" evidence="1">
    <location>
        <begin position="249"/>
        <end position="259"/>
    </location>
</feature>
<protein>
    <submittedName>
        <fullName evidence="4">Bromo domain-containing protein</fullName>
    </submittedName>
</protein>
<dbReference type="AlphaFoldDB" id="A0A7I4Y291"/>
<evidence type="ECO:0000256" key="2">
    <source>
        <dbReference type="SAM" id="Phobius"/>
    </source>
</evidence>
<dbReference type="WBParaSite" id="HCON_00041410-00001">
    <property type="protein sequence ID" value="HCON_00041410-00001"/>
    <property type="gene ID" value="HCON_00041410"/>
</dbReference>
<dbReference type="Gene3D" id="3.60.20.40">
    <property type="match status" value="1"/>
</dbReference>
<evidence type="ECO:0000313" key="4">
    <source>
        <dbReference type="WBParaSite" id="HCON_00041410-00001"/>
    </source>
</evidence>
<dbReference type="OrthoDB" id="5828771at2759"/>
<feature type="compositionally biased region" description="Basic and acidic residues" evidence="1">
    <location>
        <begin position="268"/>
        <end position="310"/>
    </location>
</feature>